<dbReference type="SUPFAM" id="SSF46785">
    <property type="entry name" value="Winged helix' DNA-binding domain"/>
    <property type="match status" value="1"/>
</dbReference>
<dbReference type="STRING" id="796925.A0A137P7V6"/>
<dbReference type="OMA" id="CRYAIFF"/>
<dbReference type="Pfam" id="PF21154">
    <property type="entry name" value="RPN7_PSMD6_C"/>
    <property type="match status" value="1"/>
</dbReference>
<dbReference type="AlphaFoldDB" id="A0A137P7V6"/>
<evidence type="ECO:0000256" key="4">
    <source>
        <dbReference type="SAM" id="Coils"/>
    </source>
</evidence>
<evidence type="ECO:0000313" key="6">
    <source>
        <dbReference type="EMBL" id="KXN71078.1"/>
    </source>
</evidence>
<dbReference type="InterPro" id="IPR019585">
    <property type="entry name" value="Rpn7/CSN1"/>
</dbReference>
<protein>
    <submittedName>
        <fullName evidence="6">PCI-domain-containing protein</fullName>
    </submittedName>
</protein>
<dbReference type="PROSITE" id="PS50250">
    <property type="entry name" value="PCI"/>
    <property type="match status" value="1"/>
</dbReference>
<evidence type="ECO:0000259" key="5">
    <source>
        <dbReference type="PROSITE" id="PS50250"/>
    </source>
</evidence>
<dbReference type="GO" id="GO:0008541">
    <property type="term" value="C:proteasome regulatory particle, lid subcomplex"/>
    <property type="evidence" value="ECO:0007669"/>
    <property type="project" value="EnsemblFungi"/>
</dbReference>
<dbReference type="SUPFAM" id="SSF48452">
    <property type="entry name" value="TPR-like"/>
    <property type="match status" value="1"/>
</dbReference>
<dbReference type="InterPro" id="IPR036390">
    <property type="entry name" value="WH_DNA-bd_sf"/>
</dbReference>
<dbReference type="Proteomes" id="UP000070444">
    <property type="component" value="Unassembled WGS sequence"/>
</dbReference>
<dbReference type="OrthoDB" id="1452at2759"/>
<evidence type="ECO:0000256" key="2">
    <source>
        <dbReference type="ARBA" id="ARBA00093435"/>
    </source>
</evidence>
<evidence type="ECO:0000256" key="3">
    <source>
        <dbReference type="ARBA" id="ARBA00093502"/>
    </source>
</evidence>
<evidence type="ECO:0000256" key="1">
    <source>
        <dbReference type="ARBA" id="ARBA00022942"/>
    </source>
</evidence>
<organism evidence="6 7">
    <name type="scientific">Conidiobolus coronatus (strain ATCC 28846 / CBS 209.66 / NRRL 28638)</name>
    <name type="common">Delacroixia coronata</name>
    <dbReference type="NCBI Taxonomy" id="796925"/>
    <lineage>
        <taxon>Eukaryota</taxon>
        <taxon>Fungi</taxon>
        <taxon>Fungi incertae sedis</taxon>
        <taxon>Zoopagomycota</taxon>
        <taxon>Entomophthoromycotina</taxon>
        <taxon>Entomophthoromycetes</taxon>
        <taxon>Entomophthorales</taxon>
        <taxon>Ancylistaceae</taxon>
        <taxon>Conidiobolus</taxon>
    </lineage>
</organism>
<evidence type="ECO:0000313" key="7">
    <source>
        <dbReference type="Proteomes" id="UP000070444"/>
    </source>
</evidence>
<comment type="function">
    <text evidence="2">Component of the 19S cap proteasome complex which acts as a regulatory subunit of the 26S proteasome, involved in the ATP-dependent degradation of ubiquitinated proteins.</text>
</comment>
<dbReference type="InterPro" id="IPR000717">
    <property type="entry name" value="PCI_dom"/>
</dbReference>
<keyword evidence="1" id="KW-0647">Proteasome</keyword>
<dbReference type="InterPro" id="IPR045135">
    <property type="entry name" value="Rpn7_N"/>
</dbReference>
<feature type="coiled-coil region" evidence="4">
    <location>
        <begin position="62"/>
        <end position="92"/>
    </location>
</feature>
<dbReference type="SMART" id="SM00088">
    <property type="entry name" value="PINT"/>
    <property type="match status" value="1"/>
</dbReference>
<proteinExistence type="predicted"/>
<dbReference type="Pfam" id="PF10602">
    <property type="entry name" value="RPN7"/>
    <property type="match status" value="1"/>
</dbReference>
<dbReference type="InterPro" id="IPR049549">
    <property type="entry name" value="RPN7_PSMD6_C"/>
</dbReference>
<keyword evidence="7" id="KW-1185">Reference proteome</keyword>
<comment type="subunit">
    <text evidence="3">The 26S proteasome is composed of a core protease, known as the 20S proteasome, capped at one or both ends by the 19S regulatory complex (RC). The RC is composed of at least 18 different subunits in two subcomplexes, the base and the lid, which form the portions proximal and distal to the 20S proteolytic core, respectively. Component of the lid subcomplex of the 19S RC.</text>
</comment>
<feature type="domain" description="PCI" evidence="5">
    <location>
        <begin position="188"/>
        <end position="356"/>
    </location>
</feature>
<dbReference type="PANTHER" id="PTHR14145:SF1">
    <property type="entry name" value="26S PROTEASOME NON-ATPASE REGULATORY SUBUNIT 6"/>
    <property type="match status" value="1"/>
</dbReference>
<name>A0A137P7V6_CONC2</name>
<dbReference type="GO" id="GO:0043161">
    <property type="term" value="P:proteasome-mediated ubiquitin-dependent protein catabolic process"/>
    <property type="evidence" value="ECO:0007669"/>
    <property type="project" value="EnsemblFungi"/>
</dbReference>
<reference evidence="6 7" key="1">
    <citation type="journal article" date="2015" name="Genome Biol. Evol.">
        <title>Phylogenomic analyses indicate that early fungi evolved digesting cell walls of algal ancestors of land plants.</title>
        <authorList>
            <person name="Chang Y."/>
            <person name="Wang S."/>
            <person name="Sekimoto S."/>
            <person name="Aerts A.L."/>
            <person name="Choi C."/>
            <person name="Clum A."/>
            <person name="LaButti K.M."/>
            <person name="Lindquist E.A."/>
            <person name="Yee Ngan C."/>
            <person name="Ohm R.A."/>
            <person name="Salamov A.A."/>
            <person name="Grigoriev I.V."/>
            <person name="Spatafora J.W."/>
            <person name="Berbee M.L."/>
        </authorList>
    </citation>
    <scope>NUCLEOTIDE SEQUENCE [LARGE SCALE GENOMIC DNA]</scope>
    <source>
        <strain evidence="6 7">NRRL 28638</strain>
    </source>
</reference>
<keyword evidence="4" id="KW-0175">Coiled coil</keyword>
<gene>
    <name evidence="6" type="ORF">CONCODRAFT_57809</name>
</gene>
<dbReference type="EMBL" id="KQ964485">
    <property type="protein sequence ID" value="KXN71078.1"/>
    <property type="molecule type" value="Genomic_DNA"/>
</dbReference>
<dbReference type="PANTHER" id="PTHR14145">
    <property type="entry name" value="26S PROTESOME SUBUNIT 6"/>
    <property type="match status" value="1"/>
</dbReference>
<dbReference type="GO" id="GO:0005198">
    <property type="term" value="F:structural molecule activity"/>
    <property type="evidence" value="ECO:0007669"/>
    <property type="project" value="EnsemblFungi"/>
</dbReference>
<dbReference type="InterPro" id="IPR011990">
    <property type="entry name" value="TPR-like_helical_dom_sf"/>
</dbReference>
<dbReference type="Pfam" id="PF01399">
    <property type="entry name" value="PCI"/>
    <property type="match status" value="1"/>
</dbReference>
<dbReference type="GO" id="GO:0005634">
    <property type="term" value="C:nucleus"/>
    <property type="evidence" value="ECO:0007669"/>
    <property type="project" value="EnsemblFungi"/>
</dbReference>
<dbReference type="Gene3D" id="1.25.40.570">
    <property type="match status" value="1"/>
</dbReference>
<dbReference type="FunFam" id="1.25.40.570:FF:000005">
    <property type="entry name" value="26S proteasome regulatory subunit N7"/>
    <property type="match status" value="1"/>
</dbReference>
<sequence>MSEESIPQIPDLRGRHYRFIINQGPENLKEDAKQQLLQIVKENEMTPFYRILADENTISLDLDLETELNDKNNAKIKEIEEQIAKAEELEGETDILDGWLAKGEYLAKIADKEGAITAYKVAYDKTGSLGHRLDILFAFIRLGFFYYDNELISKNIEKAKSLFEQGGDWERRNRLKVYEGLYLLSIRNFKDAATLLFDAISTFTCTELMTYEEFIKYTVLTTVISFQRVQMKKVINAPEILEVLNDIPYMDGYLNALHGCNYEEFFRSLAAIEEHHLFTSSFLAPHAKFYVREMRIIGYSQLLESYRSVTIQSVAKSFGVSEEFIDRDISKFVAAGRLHCVIDKVNGVIETNRPDVKYAQYQNAIKQGDILLNRIQKLGRVINI</sequence>
<accession>A0A137P7V6</accession>